<gene>
    <name evidence="5" type="ORF">KL86CLO1_10148</name>
</gene>
<name>A0A212IWR4_9FIRM</name>
<evidence type="ECO:0000256" key="1">
    <source>
        <dbReference type="SAM" id="MobiDB-lite"/>
    </source>
</evidence>
<dbReference type="Gene3D" id="2.60.40.1140">
    <property type="entry name" value="Collagen-binding surface protein Cna, B-type domain"/>
    <property type="match status" value="1"/>
</dbReference>
<dbReference type="Gene3D" id="2.60.40.10">
    <property type="entry name" value="Immunoglobulins"/>
    <property type="match status" value="1"/>
</dbReference>
<feature type="domain" description="CNA-B" evidence="4">
    <location>
        <begin position="210"/>
        <end position="288"/>
    </location>
</feature>
<feature type="signal peptide" evidence="3">
    <location>
        <begin position="1"/>
        <end position="29"/>
    </location>
</feature>
<dbReference type="Pfam" id="PF05738">
    <property type="entry name" value="Cna_B"/>
    <property type="match status" value="1"/>
</dbReference>
<dbReference type="SUPFAM" id="SSF49478">
    <property type="entry name" value="Cna protein B-type domain"/>
    <property type="match status" value="1"/>
</dbReference>
<dbReference type="InterPro" id="IPR008454">
    <property type="entry name" value="Collagen-bd_Cna-like_B-typ_dom"/>
</dbReference>
<accession>A0A212IWR4</accession>
<evidence type="ECO:0000259" key="4">
    <source>
        <dbReference type="Pfam" id="PF05738"/>
    </source>
</evidence>
<keyword evidence="2" id="KW-0472">Membrane</keyword>
<evidence type="ECO:0000313" key="5">
    <source>
        <dbReference type="EMBL" id="SBV91648.1"/>
    </source>
</evidence>
<proteinExistence type="predicted"/>
<feature type="region of interest" description="Disordered" evidence="1">
    <location>
        <begin position="293"/>
        <end position="344"/>
    </location>
</feature>
<feature type="transmembrane region" description="Helical" evidence="2">
    <location>
        <begin position="348"/>
        <end position="367"/>
    </location>
</feature>
<sequence length="379" mass="40451">MKKKPRLLGVSAALLWVLLLCLLPGRASAANQVDQNRRASLALSYVYDSVVLPGVQVSIYQVAGMNKSGRYSLTSDFADTKVDVTGKTDWSKVAQTLRGGIALYSISATASASSNAQGQVSFTGLVPGLYLILANRITVDGYIYTFSPTLLPLPSLGADDRWAYDVSANPESNWVYDVTANTKPGRNPDGGSGGGGGASGGDGGQFVSYQVVKRWIDLGYETNRPKSVTIEILKNGVPYMTQILSDENNWTCSWTAPDDGSEWLVVERDIAKAYTVTVTEADGVFVVTDSYTEELEEEPIPEGPAPTEPAVPENSAAATKDGDMPAGTPADGKTPELPTGSLPQTGQLWWPVPLMSAGGLVLFTFGWSMRRKGGRGHEE</sequence>
<dbReference type="AlphaFoldDB" id="A0A212IWR4"/>
<organism evidence="5">
    <name type="scientific">uncultured Eubacteriales bacterium</name>
    <dbReference type="NCBI Taxonomy" id="172733"/>
    <lineage>
        <taxon>Bacteria</taxon>
        <taxon>Bacillati</taxon>
        <taxon>Bacillota</taxon>
        <taxon>Clostridia</taxon>
        <taxon>Eubacteriales</taxon>
        <taxon>environmental samples</taxon>
    </lineage>
</organism>
<feature type="compositionally biased region" description="Gly residues" evidence="1">
    <location>
        <begin position="188"/>
        <end position="201"/>
    </location>
</feature>
<dbReference type="EMBL" id="FLUN01000001">
    <property type="protein sequence ID" value="SBV91648.1"/>
    <property type="molecule type" value="Genomic_DNA"/>
</dbReference>
<protein>
    <recommendedName>
        <fullName evidence="4">CNA-B domain-containing protein</fullName>
    </recommendedName>
</protein>
<keyword evidence="2" id="KW-1133">Transmembrane helix</keyword>
<dbReference type="InterPro" id="IPR013783">
    <property type="entry name" value="Ig-like_fold"/>
</dbReference>
<evidence type="ECO:0000256" key="3">
    <source>
        <dbReference type="SAM" id="SignalP"/>
    </source>
</evidence>
<reference evidence="5" key="1">
    <citation type="submission" date="2016-04" db="EMBL/GenBank/DDBJ databases">
        <authorList>
            <person name="Evans L.H."/>
            <person name="Alamgir A."/>
            <person name="Owens N."/>
            <person name="Weber N.D."/>
            <person name="Virtaneva K."/>
            <person name="Barbian K."/>
            <person name="Babar A."/>
            <person name="Rosenke K."/>
        </authorList>
    </citation>
    <scope>NUCLEOTIDE SEQUENCE</scope>
    <source>
        <strain evidence="5">86</strain>
    </source>
</reference>
<keyword evidence="2" id="KW-0812">Transmembrane</keyword>
<feature type="region of interest" description="Disordered" evidence="1">
    <location>
        <begin position="179"/>
        <end position="201"/>
    </location>
</feature>
<evidence type="ECO:0000256" key="2">
    <source>
        <dbReference type="SAM" id="Phobius"/>
    </source>
</evidence>
<keyword evidence="3" id="KW-0732">Signal</keyword>
<feature type="chain" id="PRO_5012148819" description="CNA-B domain-containing protein" evidence="3">
    <location>
        <begin position="30"/>
        <end position="379"/>
    </location>
</feature>